<reference evidence="2 3" key="1">
    <citation type="submission" date="2020-05" db="EMBL/GenBank/DDBJ databases">
        <title>Mucilaginibacter mali sp. nov.</title>
        <authorList>
            <person name="Kim H.S."/>
            <person name="Lee K.C."/>
            <person name="Suh M.K."/>
            <person name="Kim J.-S."/>
            <person name="Han K.-I."/>
            <person name="Eom M.K."/>
            <person name="Shin Y.K."/>
            <person name="Lee J.-S."/>
        </authorList>
    </citation>
    <scope>NUCLEOTIDE SEQUENCE [LARGE SCALE GENOMIC DNA]</scope>
    <source>
        <strain evidence="2 3">G2-14</strain>
    </source>
</reference>
<keyword evidence="3" id="KW-1185">Reference proteome</keyword>
<accession>A0A7D4TVE4</accession>
<evidence type="ECO:0000256" key="1">
    <source>
        <dbReference type="SAM" id="Phobius"/>
    </source>
</evidence>
<evidence type="ECO:0000313" key="2">
    <source>
        <dbReference type="EMBL" id="QKJ30495.1"/>
    </source>
</evidence>
<dbReference type="Proteomes" id="UP000505355">
    <property type="component" value="Chromosome"/>
</dbReference>
<sequence>MMDKMKITEFEAGVLDAVLETCGDMEKLDRGQLLEIFDGDEELAASMVNLLIDAGLVEPDGLTTAELLPAWITREPEAEPFLAAGGFSTQFIKSVPHEKREIAFEIEVAEAPAEVIPIAEPLPTVPSPVATIAATEPVHTPVQSKDTTSDELTLLHREIEHLRKSEMFAEHKLREKEMQLQSLQSANKQLLNIRLFIWVLLGFIALLLILLFIRK</sequence>
<proteinExistence type="predicted"/>
<dbReference type="EMBL" id="CP054139">
    <property type="protein sequence ID" value="QKJ30495.1"/>
    <property type="molecule type" value="Genomic_DNA"/>
</dbReference>
<dbReference type="RefSeq" id="WP_173415170.1">
    <property type="nucleotide sequence ID" value="NZ_CP054139.1"/>
</dbReference>
<organism evidence="2 3">
    <name type="scientific">Mucilaginibacter mali</name>
    <dbReference type="NCBI Taxonomy" id="2740462"/>
    <lineage>
        <taxon>Bacteria</taxon>
        <taxon>Pseudomonadati</taxon>
        <taxon>Bacteroidota</taxon>
        <taxon>Sphingobacteriia</taxon>
        <taxon>Sphingobacteriales</taxon>
        <taxon>Sphingobacteriaceae</taxon>
        <taxon>Mucilaginibacter</taxon>
    </lineage>
</organism>
<keyword evidence="1" id="KW-1133">Transmembrane helix</keyword>
<evidence type="ECO:0000313" key="3">
    <source>
        <dbReference type="Proteomes" id="UP000505355"/>
    </source>
</evidence>
<protein>
    <submittedName>
        <fullName evidence="2">Uncharacterized protein</fullName>
    </submittedName>
</protein>
<name>A0A7D4TVE4_9SPHI</name>
<gene>
    <name evidence="2" type="ORF">HQ865_12245</name>
</gene>
<feature type="transmembrane region" description="Helical" evidence="1">
    <location>
        <begin position="195"/>
        <end position="213"/>
    </location>
</feature>
<dbReference type="KEGG" id="mmab:HQ865_12245"/>
<keyword evidence="1" id="KW-0812">Transmembrane</keyword>
<keyword evidence="1" id="KW-0472">Membrane</keyword>
<dbReference type="AlphaFoldDB" id="A0A7D4TVE4"/>